<accession>A0ABU1K7R9</accession>
<evidence type="ECO:0000256" key="2">
    <source>
        <dbReference type="ARBA" id="ARBA00022679"/>
    </source>
</evidence>
<dbReference type="RefSeq" id="WP_309729296.1">
    <property type="nucleotide sequence ID" value="NZ_JAVDQA010000007.1"/>
</dbReference>
<dbReference type="PANTHER" id="PTHR11712:SF320">
    <property type="entry name" value="BETA-KETOACYL SYNTHASE"/>
    <property type="match status" value="1"/>
</dbReference>
<reference evidence="5 6" key="1">
    <citation type="submission" date="2023-07" db="EMBL/GenBank/DDBJ databases">
        <title>Genomic Encyclopedia of Type Strains, Phase IV (KMG-IV): sequencing the most valuable type-strain genomes for metagenomic binning, comparative biology and taxonomic classification.</title>
        <authorList>
            <person name="Goeker M."/>
        </authorList>
    </citation>
    <scope>NUCLEOTIDE SEQUENCE [LARGE SCALE GENOMIC DNA]</scope>
    <source>
        <strain evidence="5 6">DSM 102814</strain>
    </source>
</reference>
<name>A0ABU1K7R9_9FLAO</name>
<evidence type="ECO:0000259" key="4">
    <source>
        <dbReference type="PROSITE" id="PS52004"/>
    </source>
</evidence>
<dbReference type="SUPFAM" id="SSF53901">
    <property type="entry name" value="Thiolase-like"/>
    <property type="match status" value="2"/>
</dbReference>
<dbReference type="InterPro" id="IPR016039">
    <property type="entry name" value="Thiolase-like"/>
</dbReference>
<dbReference type="InterPro" id="IPR014031">
    <property type="entry name" value="Ketoacyl_synth_C"/>
</dbReference>
<sequence length="380" mass="41737">MDPVFITDDEIISPLGFSSEENIENLRKGISGIRPINDENLAPFPFYGAKISSEKLAERFSSIANIKEFTKLEQMMILAIHKLVAKHPETDFSQTLLVVSTTKGNIDLLKNESGFPKKRVKLFELARVIKEYFQFKNEPIVVSNACVSGALSIGVAKKMLQSKKYKNAIVVAGDILSEFVLSGFNSFQALDNKICEPYSKNRNGINLGEAAAAVLLEKKATSTNAIKILGEASVNDANHISGPSRTGEGLQKSVKNALLEANISTEKIDFISAHGTATLFNDEMEAIAFHQLNLAEKPLYSLKAYYGHTLGASALIESIIVKHALQHNELYKSLGYYENGVTKPLTITEKYEQKPLKIALKTASGFGGCNYAIIFEKNHA</sequence>
<dbReference type="Proteomes" id="UP001257659">
    <property type="component" value="Unassembled WGS sequence"/>
</dbReference>
<proteinExistence type="inferred from homology"/>
<dbReference type="PROSITE" id="PS52004">
    <property type="entry name" value="KS3_2"/>
    <property type="match status" value="1"/>
</dbReference>
<dbReference type="GO" id="GO:0004315">
    <property type="term" value="F:3-oxoacyl-[acyl-carrier-protein] synthase activity"/>
    <property type="evidence" value="ECO:0007669"/>
    <property type="project" value="UniProtKB-EC"/>
</dbReference>
<gene>
    <name evidence="5" type="ORF">GGR31_002342</name>
</gene>
<organism evidence="5 6">
    <name type="scientific">Mesonia maritima</name>
    <dbReference type="NCBI Taxonomy" id="1793873"/>
    <lineage>
        <taxon>Bacteria</taxon>
        <taxon>Pseudomonadati</taxon>
        <taxon>Bacteroidota</taxon>
        <taxon>Flavobacteriia</taxon>
        <taxon>Flavobacteriales</taxon>
        <taxon>Flavobacteriaceae</taxon>
        <taxon>Mesonia</taxon>
    </lineage>
</organism>
<dbReference type="Pfam" id="PF00109">
    <property type="entry name" value="ketoacyl-synt"/>
    <property type="match status" value="1"/>
</dbReference>
<evidence type="ECO:0000313" key="6">
    <source>
        <dbReference type="Proteomes" id="UP001257659"/>
    </source>
</evidence>
<evidence type="ECO:0000313" key="5">
    <source>
        <dbReference type="EMBL" id="MDR6301672.1"/>
    </source>
</evidence>
<dbReference type="EC" id="2.3.1.41" evidence="5"/>
<comment type="caution">
    <text evidence="5">The sequence shown here is derived from an EMBL/GenBank/DDBJ whole genome shotgun (WGS) entry which is preliminary data.</text>
</comment>
<keyword evidence="2 3" id="KW-0808">Transferase</keyword>
<dbReference type="InterPro" id="IPR014030">
    <property type="entry name" value="Ketoacyl_synth_N"/>
</dbReference>
<dbReference type="EMBL" id="JAVDQA010000007">
    <property type="protein sequence ID" value="MDR6301672.1"/>
    <property type="molecule type" value="Genomic_DNA"/>
</dbReference>
<dbReference type="Pfam" id="PF02801">
    <property type="entry name" value="Ketoacyl-synt_C"/>
    <property type="match status" value="1"/>
</dbReference>
<keyword evidence="5" id="KW-0012">Acyltransferase</keyword>
<dbReference type="InterPro" id="IPR000794">
    <property type="entry name" value="Beta-ketoacyl_synthase"/>
</dbReference>
<dbReference type="InterPro" id="IPR020841">
    <property type="entry name" value="PKS_Beta-ketoAc_synthase_dom"/>
</dbReference>
<feature type="domain" description="Ketosynthase family 3 (KS3)" evidence="4">
    <location>
        <begin position="1"/>
        <end position="377"/>
    </location>
</feature>
<evidence type="ECO:0000256" key="1">
    <source>
        <dbReference type="ARBA" id="ARBA00008467"/>
    </source>
</evidence>
<dbReference type="PANTHER" id="PTHR11712">
    <property type="entry name" value="POLYKETIDE SYNTHASE-RELATED"/>
    <property type="match status" value="1"/>
</dbReference>
<protein>
    <submittedName>
        <fullName evidence="5">3-oxoacyl-[acyl-carrier-protein] synthase-1</fullName>
        <ecNumber evidence="5">2.3.1.41</ecNumber>
    </submittedName>
</protein>
<dbReference type="SMART" id="SM00825">
    <property type="entry name" value="PKS_KS"/>
    <property type="match status" value="1"/>
</dbReference>
<comment type="similarity">
    <text evidence="1 3">Belongs to the thiolase-like superfamily. Beta-ketoacyl-ACP synthases family.</text>
</comment>
<dbReference type="Gene3D" id="3.40.47.10">
    <property type="match status" value="2"/>
</dbReference>
<keyword evidence="6" id="KW-1185">Reference proteome</keyword>
<evidence type="ECO:0000256" key="3">
    <source>
        <dbReference type="RuleBase" id="RU003694"/>
    </source>
</evidence>